<evidence type="ECO:0000313" key="12">
    <source>
        <dbReference type="EMBL" id="KAK3290084.1"/>
    </source>
</evidence>
<dbReference type="SMART" id="SM00179">
    <property type="entry name" value="EGF_CA"/>
    <property type="match status" value="6"/>
</dbReference>
<dbReference type="PROSITE" id="PS50026">
    <property type="entry name" value="EGF_3"/>
    <property type="match status" value="1"/>
</dbReference>
<feature type="transmembrane region" description="Helical" evidence="10">
    <location>
        <begin position="2415"/>
        <end position="2431"/>
    </location>
</feature>
<evidence type="ECO:0000256" key="3">
    <source>
        <dbReference type="ARBA" id="ARBA00022692"/>
    </source>
</evidence>
<keyword evidence="13" id="KW-1185">Reference proteome</keyword>
<dbReference type="InterPro" id="IPR018097">
    <property type="entry name" value="EGF_Ca-bd_CS"/>
</dbReference>
<evidence type="ECO:0000256" key="1">
    <source>
        <dbReference type="ARBA" id="ARBA00004370"/>
    </source>
</evidence>
<comment type="caution">
    <text evidence="12">The sequence shown here is derived from an EMBL/GenBank/DDBJ whole genome shotgun (WGS) entry which is preliminary data.</text>
</comment>
<evidence type="ECO:0000256" key="10">
    <source>
        <dbReference type="SAM" id="Phobius"/>
    </source>
</evidence>
<protein>
    <recommendedName>
        <fullName evidence="11">EGF-like domain-containing protein</fullName>
    </recommendedName>
</protein>
<dbReference type="SMART" id="SM00181">
    <property type="entry name" value="EGF"/>
    <property type="match status" value="12"/>
</dbReference>
<dbReference type="PANTHER" id="PTHR46730:SF1">
    <property type="entry name" value="PLAT DOMAIN-CONTAINING PROTEIN"/>
    <property type="match status" value="1"/>
</dbReference>
<proteinExistence type="predicted"/>
<evidence type="ECO:0000256" key="2">
    <source>
        <dbReference type="ARBA" id="ARBA00022536"/>
    </source>
</evidence>
<evidence type="ECO:0000256" key="5">
    <source>
        <dbReference type="ARBA" id="ARBA00022989"/>
    </source>
</evidence>
<feature type="transmembrane region" description="Helical" evidence="10">
    <location>
        <begin position="2684"/>
        <end position="2704"/>
    </location>
</feature>
<comment type="caution">
    <text evidence="8">Lacks conserved residue(s) required for the propagation of feature annotation.</text>
</comment>
<feature type="region of interest" description="Disordered" evidence="9">
    <location>
        <begin position="1825"/>
        <end position="1876"/>
    </location>
</feature>
<keyword evidence="5 10" id="KW-1133">Transmembrane helix</keyword>
<feature type="domain" description="EGF-like" evidence="11">
    <location>
        <begin position="786"/>
        <end position="828"/>
    </location>
</feature>
<keyword evidence="2 8" id="KW-0245">EGF-like domain</keyword>
<dbReference type="GO" id="GO:0005261">
    <property type="term" value="F:monoatomic cation channel activity"/>
    <property type="evidence" value="ECO:0007669"/>
    <property type="project" value="TreeGrafter"/>
</dbReference>
<evidence type="ECO:0000256" key="8">
    <source>
        <dbReference type="PROSITE-ProRule" id="PRU00076"/>
    </source>
</evidence>
<feature type="transmembrane region" description="Helical" evidence="10">
    <location>
        <begin position="2572"/>
        <end position="2592"/>
    </location>
</feature>
<feature type="compositionally biased region" description="Pro residues" evidence="9">
    <location>
        <begin position="226"/>
        <end position="246"/>
    </location>
</feature>
<evidence type="ECO:0000259" key="11">
    <source>
        <dbReference type="PROSITE" id="PS50026"/>
    </source>
</evidence>
<evidence type="ECO:0000256" key="7">
    <source>
        <dbReference type="ARBA" id="ARBA00023157"/>
    </source>
</evidence>
<dbReference type="SUPFAM" id="SSF57184">
    <property type="entry name" value="Growth factor receptor domain"/>
    <property type="match status" value="1"/>
</dbReference>
<reference evidence="12 13" key="1">
    <citation type="journal article" date="2015" name="Genome Biol. Evol.">
        <title>Comparative Genomics of a Bacterivorous Green Alga Reveals Evolutionary Causalities and Consequences of Phago-Mixotrophic Mode of Nutrition.</title>
        <authorList>
            <person name="Burns J.A."/>
            <person name="Paasch A."/>
            <person name="Narechania A."/>
            <person name="Kim E."/>
        </authorList>
    </citation>
    <scope>NUCLEOTIDE SEQUENCE [LARGE SCALE GENOMIC DNA]</scope>
    <source>
        <strain evidence="12 13">PLY_AMNH</strain>
    </source>
</reference>
<dbReference type="GO" id="GO:0005886">
    <property type="term" value="C:plasma membrane"/>
    <property type="evidence" value="ECO:0007669"/>
    <property type="project" value="TreeGrafter"/>
</dbReference>
<dbReference type="Proteomes" id="UP001190700">
    <property type="component" value="Unassembled WGS sequence"/>
</dbReference>
<feature type="region of interest" description="Disordered" evidence="9">
    <location>
        <begin position="1988"/>
        <end position="2011"/>
    </location>
</feature>
<sequence length="3008" mass="318631">MLNIHANARLTYHHKPHNCTSYNLPPDIITYLFTNDAISDLSSPHTHTNNDPNVNTASALPSHTSSTLYLLLRSRDWNTILGGPYFCHLPGLLRCRFYYRKRIYIHAFRADRHERLIMGVYGYRHLHGSFTDPTFNSTFRAEFVTRMAAAANVSTAVVYVTSIADGSTQVASVVEFPSQFSAASPSTFFAVISSAPSSIFNFTSFASYGTITSSLESISEVLAVYSPPPSPPPPLPPPPPSPPPTAAPSLTPTASPTLTPTNCTDLTLNTNTSSLRRYSCGDCPYGLAASSGALACMDVDECADGDNGGCDPLTVCTNTQGGRACSRCPEGYLGSGASGCRPQGLTCAEDNGGCDTLTSCTVEVATGSVTCSACPAGYAGTGTTACVDLDGCSVQPCFPGVECADVAAPGVGYVCGECSLSMWGDGVNCFRDLCASEPPPCDPLTSCTNAAGGYLCTKCPSGYTQDTHRDRMVCSDVDECAVNNGGCDRMVACLNTRGRHSCGECPAGYRGSGATQCIMPTASCSQDNGGCDGLTECSVDEAAGETTCGECPSGFVGDGLVGCRDVDGCSEAPCFAGVACADVAAPGVGHACGACPADMLGDGETCEPNACYGANGGCDARVTCTNSAGAEGGRTCGACPAGLDHALPDGSLCVDVDGCALVPAPCFAGVECTDVPAPGLGAVCGGCRAGSDGDGVECKDRDECAADAAPCDPRVACANSPGGFACGSCPPGFRGSGYTECWPETVCAAENGGCDSLTTCEDTPDGIACGACPEGYEGTGDTACKDIDGCAAQPCFPGVECADVAAPGTGFACATCPEGYRGDGVNCILCSLAVRITSSSAVDGKVKRTQLNQIAATLGGLDYPNECVNTQGITFGWSGSRSDGSELSLTAAANQADTLRLSFPKDSLTSRVSYLLLLTASLNGNAAVSSSASVAFYVAPQALVALIAGGGVETGQDSLIRLDGSLSFDPDAEEGDLMFAWSCAQGAAGSACRDRDEALLPARLAGPVLEYYLQGSSAGQNYSFVLRVSKADREAHSATAVVITYGRLPVPTITPLAQKVNADAKLTLSGTVDSDDLESPALEWDARPEGGEAAPLDLGAAASTPLSGLTLVVRADSLVPGAVYLFRLAASDRNGEAAAALRLEVNQPPLGGSVLAEPNEGLALNTTFAFVTSDWTDEDLPLWYSWRYQVAGAEREVSLTEMTVSNTEYTTVLPVGGVETEGFVVRVIVVVQDALGAQASAEQGLIVRALELGGAERTRFVDDLLAQSEALLQNGNTEATTTLVNGVSATLAPAAVDPAAGGGEAEVGEEEIEKRKEQRGAAMNMVLDVTSSIAPSTANVAWMAETAQGLVAAPAELDPDTLDRGMALFASLVDDTAEPSTDSAISPEAATAMCMGLSSLSQAGGLLASAAGEDSGARAREALRVLELLGLSMLSNMADGEEPQEVASETLTLLVSRADTRDPSMAMFAEPVIGPGGSAVSLPASLGGALGVESLALQLVTCTIEPHPSNSSNASLSAGVTSISLFDAAGGKLQAQRLHEAINFSIPLTDTPPLDAEAGSDAPLVPPAQCAFWDQDRSRYFTEGCAALPNPAPPELPLVWRTRNASAVGGDLRHAWEVADAGGSLLAGCEESWEARLESWRGADEGYRKYLGPECWLNETSPAVLNGSSRCWWRWESEVFHGPGCAWAASAECLCTHLTDFKALQQQEVGSAEPPPGAVISGDDMTSLSADDVLKSALLLGVLGALIGSGVLLAWLSNMQFQMQKQRNVRALMKSHGTGAMWLKVQNGVWTWSLGEEIRQTGMLSAKEQKQLLAGNRLHRFAATAHARAKKTGAPETDQTDEMKAPLISTPTDGVMAEPPAGDVAESPAGNVAESPAGKVPAAHVKSEPSLYSCYSDNPIAVLQSAAMLGRATYQRNIPTFSHQLNWQALFFETSQAYTDRSYLSSKYSRRTAPYQQAAPRPQRSAHPHHVALNMPAMTSVSLELREDPLPAPRTDMPKAGSSFASPSTSDGVGVVDVDVDVAVCEAAVGAASLWGQRRAVCESVEGEADEGEPLAASPQSQDAAGGERAEGSEDAAGGELAEGSKPRMLRRQKRKGGCVLPWKRTQREQRTYDKLCSLVKQAVTHAKKNDFASSEELCRTVGISFTKVQQGIPFSDLTRRANETRRGVPAFCLERFLGTALVHAYFSAHRVLSSTQITEQFNKAAQAPWQAPPGYTFAWCTNVMKEMLSVHAGAGWMRRAQLYKFLFLQETDGSFAVSQELANVMRAGKCLVNIADTPIHTYDIEELSRSMPDQLRKLFWDQEELARKVWVSLLAAQNIRSFPMRWVVNPDDAPAEQYDMADFTMRWVAGVAAENPELDGILEELSQEAEKCFERWLDDFVEDVLRLREDSDWLPQGMHQANPVVRLARETKKFFWLVATSHPLVAIYVVGINDPFSRHERLLVQVNIFICMLCVCVAFYYSKVVTCCTQLQEFVDCPNIGVGSPCFGYDTCPDLFRGEKGGMFPPETAADDFSCYAFPNGTWMGRIWAVLVINTVLIPVNTILISLFSATVANSVSGHLKVNVAKVASRFMGPAMGPVVGNIFMLMYAVFFDIELLTKTMATTFLACFMFVMKPVAKLGKLLAKAKLGFLFIVNCVDGALKNIWYHVLQMQEEPKFDDLGIDPLIGYMIEIEGIFESVSGNLGYIILAVFWAIAVWVVLAIATQVREIMGAEAENDLITVWGMALFTQQFGMKGFQLLLTRSLGKLLLREFQAFVATKSVFTAMWWYEEYTLAHNAVTFDISDADGFLGGADFVAVQLAVVVDAYLSSMDPLTSMPESLLLDGLLKSGLRNDKKAAFEKVLALGTFASRPFRFRGSLVETNDATEAFVEASLLFDWTQAGVRARLADDLDAGVALGSGGRLRDCLKKINPLLDEVALVSAGSKDPSNLLVQMQAGATVPIFPVLHLDQLQVPKAQLHCGGDLHVRPGAGIDVHPTFRYGNNISIRMTPITMNVVDGKVVCGALFDL</sequence>
<feature type="transmembrane region" description="Helical" evidence="10">
    <location>
        <begin position="2443"/>
        <end position="2462"/>
    </location>
</feature>
<keyword evidence="4" id="KW-0677">Repeat</keyword>
<comment type="subcellular location">
    <subcellularLocation>
        <location evidence="1">Membrane</location>
    </subcellularLocation>
</comment>
<evidence type="ECO:0000256" key="9">
    <source>
        <dbReference type="SAM" id="MobiDB-lite"/>
    </source>
</evidence>
<dbReference type="GO" id="GO:0006816">
    <property type="term" value="P:calcium ion transport"/>
    <property type="evidence" value="ECO:0007669"/>
    <property type="project" value="TreeGrafter"/>
</dbReference>
<evidence type="ECO:0000256" key="6">
    <source>
        <dbReference type="ARBA" id="ARBA00023136"/>
    </source>
</evidence>
<dbReference type="InterPro" id="IPR049883">
    <property type="entry name" value="NOTCH1_EGF-like"/>
</dbReference>
<dbReference type="CDD" id="cd00054">
    <property type="entry name" value="EGF_CA"/>
    <property type="match status" value="3"/>
</dbReference>
<dbReference type="InterPro" id="IPR001881">
    <property type="entry name" value="EGF-like_Ca-bd_dom"/>
</dbReference>
<keyword evidence="7" id="KW-1015">Disulfide bond</keyword>
<accession>A0AAE0H572</accession>
<dbReference type="PROSITE" id="PS01187">
    <property type="entry name" value="EGF_CA"/>
    <property type="match status" value="1"/>
</dbReference>
<feature type="region of interest" description="Disordered" evidence="9">
    <location>
        <begin position="226"/>
        <end position="262"/>
    </location>
</feature>
<keyword evidence="3 10" id="KW-0812">Transmembrane</keyword>
<dbReference type="InterPro" id="IPR000742">
    <property type="entry name" value="EGF"/>
</dbReference>
<feature type="transmembrane region" description="Helical" evidence="10">
    <location>
        <begin position="2528"/>
        <end position="2551"/>
    </location>
</feature>
<keyword evidence="6 10" id="KW-0472">Membrane</keyword>
<dbReference type="PANTHER" id="PTHR46730">
    <property type="entry name" value="POLYCYSTIN-1"/>
    <property type="match status" value="1"/>
</dbReference>
<dbReference type="EMBL" id="LGRX02000005">
    <property type="protein sequence ID" value="KAK3290084.1"/>
    <property type="molecule type" value="Genomic_DNA"/>
</dbReference>
<organism evidence="12 13">
    <name type="scientific">Cymbomonas tetramitiformis</name>
    <dbReference type="NCBI Taxonomy" id="36881"/>
    <lineage>
        <taxon>Eukaryota</taxon>
        <taxon>Viridiplantae</taxon>
        <taxon>Chlorophyta</taxon>
        <taxon>Pyramimonadophyceae</taxon>
        <taxon>Pyramimonadales</taxon>
        <taxon>Pyramimonadaceae</taxon>
        <taxon>Cymbomonas</taxon>
    </lineage>
</organism>
<name>A0AAE0H572_9CHLO</name>
<feature type="region of interest" description="Disordered" evidence="9">
    <location>
        <begin position="2045"/>
        <end position="2093"/>
    </location>
</feature>
<feature type="compositionally biased region" description="Low complexity" evidence="9">
    <location>
        <begin position="247"/>
        <end position="262"/>
    </location>
</feature>
<evidence type="ECO:0000313" key="13">
    <source>
        <dbReference type="Proteomes" id="UP001190700"/>
    </source>
</evidence>
<evidence type="ECO:0000256" key="4">
    <source>
        <dbReference type="ARBA" id="ARBA00022737"/>
    </source>
</evidence>
<dbReference type="InterPro" id="IPR002859">
    <property type="entry name" value="PKD/REJ-like"/>
</dbReference>
<dbReference type="Gene3D" id="2.10.25.10">
    <property type="entry name" value="Laminin"/>
    <property type="match status" value="6"/>
</dbReference>
<dbReference type="GO" id="GO:0005509">
    <property type="term" value="F:calcium ion binding"/>
    <property type="evidence" value="ECO:0007669"/>
    <property type="project" value="InterPro"/>
</dbReference>
<gene>
    <name evidence="12" type="ORF">CYMTET_2552</name>
</gene>
<dbReference type="Pfam" id="PF07645">
    <property type="entry name" value="EGF_CA"/>
    <property type="match status" value="4"/>
</dbReference>
<dbReference type="Pfam" id="PF02010">
    <property type="entry name" value="REJ"/>
    <property type="match status" value="1"/>
</dbReference>
<dbReference type="InterPro" id="IPR009030">
    <property type="entry name" value="Growth_fac_rcpt_cys_sf"/>
</dbReference>
<feature type="transmembrane region" description="Helical" evidence="10">
    <location>
        <begin position="1737"/>
        <end position="1757"/>
    </location>
</feature>